<reference evidence="2 3" key="1">
    <citation type="submission" date="2021-03" db="EMBL/GenBank/DDBJ databases">
        <title>Novel species identification of genus Shewanella.</title>
        <authorList>
            <person name="Liu G."/>
            <person name="Zhang Q."/>
        </authorList>
    </citation>
    <scope>NUCLEOTIDE SEQUENCE [LARGE SCALE GENOMIC DNA]</scope>
    <source>
        <strain evidence="2 3">FJAT-51800</strain>
    </source>
</reference>
<evidence type="ECO:0000256" key="1">
    <source>
        <dbReference type="SAM" id="MobiDB-lite"/>
    </source>
</evidence>
<dbReference type="EMBL" id="CP071503">
    <property type="protein sequence ID" value="QSX34650.1"/>
    <property type="molecule type" value="Genomic_DNA"/>
</dbReference>
<gene>
    <name evidence="2" type="ORF">JYB87_05275</name>
</gene>
<feature type="compositionally biased region" description="Polar residues" evidence="1">
    <location>
        <begin position="14"/>
        <end position="29"/>
    </location>
</feature>
<evidence type="ECO:0000313" key="3">
    <source>
        <dbReference type="Proteomes" id="UP000662770"/>
    </source>
</evidence>
<dbReference type="Proteomes" id="UP000662770">
    <property type="component" value="Chromosome"/>
</dbReference>
<protein>
    <submittedName>
        <fullName evidence="2">Uncharacterized protein</fullName>
    </submittedName>
</protein>
<feature type="region of interest" description="Disordered" evidence="1">
    <location>
        <begin position="1"/>
        <end position="39"/>
    </location>
</feature>
<proteinExistence type="predicted"/>
<dbReference type="RefSeq" id="WP_207355850.1">
    <property type="nucleotide sequence ID" value="NZ_CP071503.1"/>
</dbReference>
<evidence type="ECO:0000313" key="2">
    <source>
        <dbReference type="EMBL" id="QSX34650.1"/>
    </source>
</evidence>
<keyword evidence="3" id="KW-1185">Reference proteome</keyword>
<organism evidence="2 3">
    <name type="scientific">Shewanella avicenniae</name>
    <dbReference type="NCBI Taxonomy" id="2814294"/>
    <lineage>
        <taxon>Bacteria</taxon>
        <taxon>Pseudomonadati</taxon>
        <taxon>Pseudomonadota</taxon>
        <taxon>Gammaproteobacteria</taxon>
        <taxon>Alteromonadales</taxon>
        <taxon>Shewanellaceae</taxon>
        <taxon>Shewanella</taxon>
    </lineage>
</organism>
<accession>A0ABX7QUQ3</accession>
<name>A0ABX7QUQ3_9GAMM</name>
<sequence>MAYVAPKDHHRSKTQSNLPSTHCSHNARQQQRHKTPPPLITAEELQFIFNLYE</sequence>